<dbReference type="RefSeq" id="WP_160644676.1">
    <property type="nucleotide sequence ID" value="NZ_SIJB01000009.1"/>
</dbReference>
<keyword evidence="2" id="KW-1185">Reference proteome</keyword>
<dbReference type="Proteomes" id="UP000448943">
    <property type="component" value="Unassembled WGS sequence"/>
</dbReference>
<dbReference type="AlphaFoldDB" id="A0A6N9PZ37"/>
<organism evidence="1 2">
    <name type="scientific">Chengkuizengella marina</name>
    <dbReference type="NCBI Taxonomy" id="2507566"/>
    <lineage>
        <taxon>Bacteria</taxon>
        <taxon>Bacillati</taxon>
        <taxon>Bacillota</taxon>
        <taxon>Bacilli</taxon>
        <taxon>Bacillales</taxon>
        <taxon>Paenibacillaceae</taxon>
        <taxon>Chengkuizengella</taxon>
    </lineage>
</organism>
<comment type="caution">
    <text evidence="1">The sequence shown here is derived from an EMBL/GenBank/DDBJ whole genome shotgun (WGS) entry which is preliminary data.</text>
</comment>
<dbReference type="InterPro" id="IPR036388">
    <property type="entry name" value="WH-like_DNA-bd_sf"/>
</dbReference>
<reference evidence="1 2" key="1">
    <citation type="submission" date="2019-01" db="EMBL/GenBank/DDBJ databases">
        <title>Chengkuizengella sp. nov., isolated from deep-sea sediment of East Pacific Ocean.</title>
        <authorList>
            <person name="Yang J."/>
            <person name="Lai Q."/>
            <person name="Shao Z."/>
        </authorList>
    </citation>
    <scope>NUCLEOTIDE SEQUENCE [LARGE SCALE GENOMIC DNA]</scope>
    <source>
        <strain evidence="1 2">YPA3-1-1</strain>
    </source>
</reference>
<dbReference type="EMBL" id="SIJB01000009">
    <property type="protein sequence ID" value="NBI28072.1"/>
    <property type="molecule type" value="Genomic_DNA"/>
</dbReference>
<accession>A0A6N9PZ37</accession>
<dbReference type="OrthoDB" id="2680308at2"/>
<proteinExistence type="predicted"/>
<gene>
    <name evidence="1" type="ORF">ERL59_03745</name>
</gene>
<sequence>MLTDLELKVLRILFNYSEMYGLMPTFEELETKTGSEEKEIRTALNGLVKKRYIESKDGNIQNINILVAWELQRFI</sequence>
<dbReference type="Gene3D" id="1.10.10.10">
    <property type="entry name" value="Winged helix-like DNA-binding domain superfamily/Winged helix DNA-binding domain"/>
    <property type="match status" value="1"/>
</dbReference>
<protein>
    <submittedName>
        <fullName evidence="1">Uncharacterized protein</fullName>
    </submittedName>
</protein>
<dbReference type="Pfam" id="PF13730">
    <property type="entry name" value="HTH_36"/>
    <property type="match status" value="1"/>
</dbReference>
<name>A0A6N9PZ37_9BACL</name>
<evidence type="ECO:0000313" key="1">
    <source>
        <dbReference type="EMBL" id="NBI28072.1"/>
    </source>
</evidence>
<evidence type="ECO:0000313" key="2">
    <source>
        <dbReference type="Proteomes" id="UP000448943"/>
    </source>
</evidence>